<dbReference type="SUPFAM" id="SSF160582">
    <property type="entry name" value="MbtH-like"/>
    <property type="match status" value="1"/>
</dbReference>
<dbReference type="Pfam" id="PF03621">
    <property type="entry name" value="MbtH"/>
    <property type="match status" value="1"/>
</dbReference>
<feature type="domain" description="MbtH-like" evidence="2">
    <location>
        <begin position="278"/>
        <end position="328"/>
    </location>
</feature>
<feature type="region of interest" description="Disordered" evidence="1">
    <location>
        <begin position="341"/>
        <end position="397"/>
    </location>
</feature>
<evidence type="ECO:0000313" key="3">
    <source>
        <dbReference type="EMBL" id="MCK9875561.1"/>
    </source>
</evidence>
<accession>A0ABT0JVK1</accession>
<organism evidence="3 4">
    <name type="scientific">Frankia umida</name>
    <dbReference type="NCBI Taxonomy" id="573489"/>
    <lineage>
        <taxon>Bacteria</taxon>
        <taxon>Bacillati</taxon>
        <taxon>Actinomycetota</taxon>
        <taxon>Actinomycetes</taxon>
        <taxon>Frankiales</taxon>
        <taxon>Frankiaceae</taxon>
        <taxon>Frankia</taxon>
    </lineage>
</organism>
<keyword evidence="4" id="KW-1185">Reference proteome</keyword>
<evidence type="ECO:0000256" key="1">
    <source>
        <dbReference type="SAM" id="MobiDB-lite"/>
    </source>
</evidence>
<dbReference type="InterPro" id="IPR005153">
    <property type="entry name" value="MbtH-like_dom"/>
</dbReference>
<dbReference type="Gene3D" id="3.90.820.10">
    <property type="entry name" value="Structural Genomics, Unknown Function 30-nov-00 1gh9 Mol_id"/>
    <property type="match status" value="1"/>
</dbReference>
<dbReference type="Pfam" id="PF08892">
    <property type="entry name" value="YqcI_YcgG"/>
    <property type="match status" value="2"/>
</dbReference>
<protein>
    <submittedName>
        <fullName evidence="3">YqcI/YcgG family protein</fullName>
    </submittedName>
</protein>
<dbReference type="PANTHER" id="PTHR40045">
    <property type="entry name" value="YCGG FAMILY PROTEIN"/>
    <property type="match status" value="1"/>
</dbReference>
<dbReference type="Proteomes" id="UP001201873">
    <property type="component" value="Unassembled WGS sequence"/>
</dbReference>
<gene>
    <name evidence="3" type="ORF">MXD59_07215</name>
</gene>
<dbReference type="InterPro" id="IPR014988">
    <property type="entry name" value="Uncharacterised_YqcI/YcgG"/>
</dbReference>
<sequence>MASSIDAYRESVQDLTLGPLPAWGTDCVRSMIDTLTSTAEPFPCVFAVAAANRGGLRFGFVDDLDDPRTWSTLPDILATYLAVYKEISRNTSLVVFFGSGQEQEGEAEREPGQRVPEEARAGDILAYEQRFWSLLQYLHDGDGEPWPSDIPTETDDPGWEFSFRGSPIFVVCNTPSHHRLRSRSSPVFNITFQPRWVFEGLEPYTPRGAAARRTIRERLRKMDEVDSTPLLGSFGDPANREWKQYFLRDDATVADGCPFLANAARTAAAGTAGTAGFAEVEPSGRAFKVVVNEEQQYSVWPANRRNALGWFDTSVTGTREQCLDSIASTWSDLRPRSLRRRMSGAADATVRDAGTRAGMGAGGRPLLPMTAHAPAPHTSEDAEQDEAERESVSSPAL</sequence>
<evidence type="ECO:0000313" key="4">
    <source>
        <dbReference type="Proteomes" id="UP001201873"/>
    </source>
</evidence>
<reference evidence="3 4" key="1">
    <citation type="submission" date="2022-04" db="EMBL/GenBank/DDBJ databases">
        <title>Genome diversity in the genus Frankia.</title>
        <authorList>
            <person name="Carlos-Shanley C."/>
            <person name="Hahn D."/>
        </authorList>
    </citation>
    <scope>NUCLEOTIDE SEQUENCE [LARGE SCALE GENOMIC DNA]</scope>
    <source>
        <strain evidence="3 4">Ag45/Mut15</strain>
    </source>
</reference>
<dbReference type="InterPro" id="IPR038020">
    <property type="entry name" value="MbtH-like_sf"/>
</dbReference>
<dbReference type="SMART" id="SM00923">
    <property type="entry name" value="MbtH"/>
    <property type="match status" value="1"/>
</dbReference>
<name>A0ABT0JVK1_9ACTN</name>
<dbReference type="EMBL" id="JALKFT010000005">
    <property type="protein sequence ID" value="MCK9875561.1"/>
    <property type="molecule type" value="Genomic_DNA"/>
</dbReference>
<comment type="caution">
    <text evidence="3">The sequence shown here is derived from an EMBL/GenBank/DDBJ whole genome shotgun (WGS) entry which is preliminary data.</text>
</comment>
<evidence type="ECO:0000259" key="2">
    <source>
        <dbReference type="SMART" id="SM00923"/>
    </source>
</evidence>
<proteinExistence type="predicted"/>
<dbReference type="PANTHER" id="PTHR40045:SF1">
    <property type="entry name" value="YQCI_YCGG FAMILY PROTEIN"/>
    <property type="match status" value="1"/>
</dbReference>